<dbReference type="EMBL" id="VFPQ01000001">
    <property type="protein sequence ID" value="TQM77255.1"/>
    <property type="molecule type" value="Genomic_DNA"/>
</dbReference>
<dbReference type="Gene3D" id="3.20.20.210">
    <property type="match status" value="1"/>
</dbReference>
<name>A0A543J350_9ACTN</name>
<comment type="caution">
    <text evidence="2">The sequence shown here is derived from an EMBL/GenBank/DDBJ whole genome shotgun (WGS) entry which is preliminary data.</text>
</comment>
<evidence type="ECO:0000313" key="3">
    <source>
        <dbReference type="Proteomes" id="UP000319213"/>
    </source>
</evidence>
<dbReference type="GO" id="GO:0009086">
    <property type="term" value="P:methionine biosynthetic process"/>
    <property type="evidence" value="ECO:0007669"/>
    <property type="project" value="InterPro"/>
</dbReference>
<evidence type="ECO:0000313" key="2">
    <source>
        <dbReference type="EMBL" id="TQM77255.1"/>
    </source>
</evidence>
<keyword evidence="3" id="KW-1185">Reference proteome</keyword>
<organism evidence="2 3">
    <name type="scientific">Thermopolyspora flexuosa</name>
    <dbReference type="NCBI Taxonomy" id="103836"/>
    <lineage>
        <taxon>Bacteria</taxon>
        <taxon>Bacillati</taxon>
        <taxon>Actinomycetota</taxon>
        <taxon>Actinomycetes</taxon>
        <taxon>Streptosporangiales</taxon>
        <taxon>Streptosporangiaceae</taxon>
        <taxon>Thermopolyspora</taxon>
    </lineage>
</organism>
<reference evidence="2 3" key="1">
    <citation type="submission" date="2019-06" db="EMBL/GenBank/DDBJ databases">
        <title>Sequencing the genomes of 1000 actinobacteria strains.</title>
        <authorList>
            <person name="Klenk H.-P."/>
        </authorList>
    </citation>
    <scope>NUCLEOTIDE SEQUENCE [LARGE SCALE GENOMIC DNA]</scope>
    <source>
        <strain evidence="2 3">DSM 43186</strain>
    </source>
</reference>
<sequence>MAVKCRAEHVGSLLRPPALLEARAAHKRGEISDEELRAREDEAALAALELQRSVGLQIFTDGEVRRATWMAGLLEQLGGVVPVEAPKHIWHRDDGEPPEDETDFEMVAARDKLYRKKTLTLAEAEFLLRHSPGQFKITMMSASMGPMLWHKDVSPPTYPTPADMMRDLVPLQIKEIEELIELGVTWIQLDSLGYNRVIDRRFEAAIGGTDSEKARQTHLERTVAVDAELVRAAKRKNPDVTVGMHICRGNNRSAWMSEGGYDPIAEKLFTQVGVDRFLLEYDSERAGGFEPLRFVPKGTTVVLGLVSSKTPVLESQDDLLRRIEEASRYVDPEYLAISPQCGFASTALGNLLTVDDQRRKLELVVSTAERAWG</sequence>
<proteinExistence type="predicted"/>
<dbReference type="Proteomes" id="UP000319213">
    <property type="component" value="Unassembled WGS sequence"/>
</dbReference>
<accession>A0A543J350</accession>
<dbReference type="InterPro" id="IPR038071">
    <property type="entry name" value="UROD/MetE-like_sf"/>
</dbReference>
<dbReference type="GO" id="GO:0008270">
    <property type="term" value="F:zinc ion binding"/>
    <property type="evidence" value="ECO:0007669"/>
    <property type="project" value="InterPro"/>
</dbReference>
<dbReference type="AlphaFoldDB" id="A0A543J350"/>
<dbReference type="PANTHER" id="PTHR43844">
    <property type="entry name" value="METHIONINE SYNTHASE"/>
    <property type="match status" value="1"/>
</dbReference>
<dbReference type="SUPFAM" id="SSF51726">
    <property type="entry name" value="UROD/MetE-like"/>
    <property type="match status" value="1"/>
</dbReference>
<dbReference type="InterPro" id="IPR002629">
    <property type="entry name" value="Met_Synth_C/arc"/>
</dbReference>
<protein>
    <submittedName>
        <fullName evidence="2">Methionine synthase (B12-independent)</fullName>
    </submittedName>
</protein>
<feature type="domain" description="Cobalamin-independent methionine synthase MetE C-terminal/archaeal" evidence="1">
    <location>
        <begin position="173"/>
        <end position="346"/>
    </location>
</feature>
<dbReference type="CDD" id="cd03311">
    <property type="entry name" value="CIMS_C_terminal_like"/>
    <property type="match status" value="1"/>
</dbReference>
<dbReference type="PANTHER" id="PTHR43844:SF1">
    <property type="entry name" value="METHIONINE SYNTHASE"/>
    <property type="match status" value="1"/>
</dbReference>
<dbReference type="RefSeq" id="WP_142261017.1">
    <property type="nucleotide sequence ID" value="NZ_BMPV01000002.1"/>
</dbReference>
<gene>
    <name evidence="2" type="ORF">FHX40_4012</name>
</gene>
<dbReference type="GO" id="GO:0003871">
    <property type="term" value="F:5-methyltetrahydropteroyltriglutamate-homocysteine S-methyltransferase activity"/>
    <property type="evidence" value="ECO:0007669"/>
    <property type="project" value="InterPro"/>
</dbReference>
<dbReference type="OrthoDB" id="6430685at2"/>
<dbReference type="Pfam" id="PF01717">
    <property type="entry name" value="Meth_synt_2"/>
    <property type="match status" value="1"/>
</dbReference>
<evidence type="ECO:0000259" key="1">
    <source>
        <dbReference type="Pfam" id="PF01717"/>
    </source>
</evidence>